<gene>
    <name evidence="3" type="ORF">DBV05_g2583</name>
</gene>
<proteinExistence type="predicted"/>
<dbReference type="OrthoDB" id="504708at2759"/>
<organism evidence="3 4">
    <name type="scientific">Lasiodiplodia theobromae</name>
    <dbReference type="NCBI Taxonomy" id="45133"/>
    <lineage>
        <taxon>Eukaryota</taxon>
        <taxon>Fungi</taxon>
        <taxon>Dikarya</taxon>
        <taxon>Ascomycota</taxon>
        <taxon>Pezizomycotina</taxon>
        <taxon>Dothideomycetes</taxon>
        <taxon>Dothideomycetes incertae sedis</taxon>
        <taxon>Botryosphaeriales</taxon>
        <taxon>Botryosphaeriaceae</taxon>
        <taxon>Lasiodiplodia</taxon>
    </lineage>
</organism>
<sequence length="339" mass="36986">MALPPYKSSPNPPVPAYLPDSPSSILHPPTELYSRIAGTAASPSSSADQPQRELVSSLTIPPRSGAAWRVPAGSVFRLSTPAGPQVGDLNVWSAANARERFWASRTRQLHASHVSTGDRLWSCLPYMRPLCGIVADSLGREGLGRWGTAVGDGDGKDKGVELGEKGRSRWGGRCHDLLGTRCDPYVNRMLTGRTYNYHCHSNLVRAVLPYGLNESDVHDVLNVFQVTGLDEKGRYFMEASPSQPDDFIEFFAEQDLLCALSTCPGGDLSEWGWVGVRDGETEEGEGARKMRETCRPIKVEVFKIADHVRDQVLEGWVPPAASDYAGCHGLGVPLGEKRE</sequence>
<feature type="domain" description="DUF1989" evidence="2">
    <location>
        <begin position="59"/>
        <end position="257"/>
    </location>
</feature>
<dbReference type="InterPro" id="IPR018959">
    <property type="entry name" value="DUF1989"/>
</dbReference>
<dbReference type="Proteomes" id="UP000325902">
    <property type="component" value="Unassembled WGS sequence"/>
</dbReference>
<comment type="caution">
    <text evidence="3">The sequence shown here is derived from an EMBL/GenBank/DDBJ whole genome shotgun (WGS) entry which is preliminary data.</text>
</comment>
<evidence type="ECO:0000313" key="3">
    <source>
        <dbReference type="EMBL" id="KAB2578722.1"/>
    </source>
</evidence>
<dbReference type="PANTHER" id="PTHR31527">
    <property type="entry name" value="RE64534P"/>
    <property type="match status" value="1"/>
</dbReference>
<evidence type="ECO:0000313" key="4">
    <source>
        <dbReference type="Proteomes" id="UP000325902"/>
    </source>
</evidence>
<feature type="region of interest" description="Disordered" evidence="1">
    <location>
        <begin position="1"/>
        <end position="58"/>
    </location>
</feature>
<accession>A0A5N5DPA2</accession>
<dbReference type="Pfam" id="PF09347">
    <property type="entry name" value="DUF1989"/>
    <property type="match status" value="1"/>
</dbReference>
<evidence type="ECO:0000256" key="1">
    <source>
        <dbReference type="SAM" id="MobiDB-lite"/>
    </source>
</evidence>
<dbReference type="AlphaFoldDB" id="A0A5N5DPA2"/>
<reference evidence="3 4" key="1">
    <citation type="journal article" date="2019" name="Sci. Rep.">
        <title>A multi-omics analysis of the grapevine pathogen Lasiodiplodia theobromae reveals that temperature affects the expression of virulence- and pathogenicity-related genes.</title>
        <authorList>
            <person name="Felix C."/>
            <person name="Meneses R."/>
            <person name="Goncalves M.F.M."/>
            <person name="Tilleman L."/>
            <person name="Duarte A.S."/>
            <person name="Jorrin-Novo J.V."/>
            <person name="Van de Peer Y."/>
            <person name="Deforce D."/>
            <person name="Van Nieuwerburgh F."/>
            <person name="Esteves A.C."/>
            <person name="Alves A."/>
        </authorList>
    </citation>
    <scope>NUCLEOTIDE SEQUENCE [LARGE SCALE GENOMIC DNA]</scope>
    <source>
        <strain evidence="3 4">LA-SOL3</strain>
    </source>
</reference>
<keyword evidence="4" id="KW-1185">Reference proteome</keyword>
<dbReference type="PANTHER" id="PTHR31527:SF0">
    <property type="entry name" value="RE64534P"/>
    <property type="match status" value="1"/>
</dbReference>
<protein>
    <recommendedName>
        <fullName evidence="2">DUF1989 domain-containing protein</fullName>
    </recommendedName>
</protein>
<dbReference type="EMBL" id="VCHE01000010">
    <property type="protein sequence ID" value="KAB2578722.1"/>
    <property type="molecule type" value="Genomic_DNA"/>
</dbReference>
<evidence type="ECO:0000259" key="2">
    <source>
        <dbReference type="Pfam" id="PF09347"/>
    </source>
</evidence>
<name>A0A5N5DPA2_9PEZI</name>